<evidence type="ECO:0000256" key="1">
    <source>
        <dbReference type="ARBA" id="ARBA00009437"/>
    </source>
</evidence>
<dbReference type="InterPro" id="IPR000847">
    <property type="entry name" value="LysR_HTH_N"/>
</dbReference>
<dbReference type="PANTHER" id="PTHR30427:SF1">
    <property type="entry name" value="TRANSCRIPTIONAL ACTIVATOR PROTEIN LYSR"/>
    <property type="match status" value="1"/>
</dbReference>
<proteinExistence type="inferred from homology"/>
<keyword evidence="7" id="KW-1185">Reference proteome</keyword>
<dbReference type="EMBL" id="JBHSLI010000004">
    <property type="protein sequence ID" value="MFC5293619.1"/>
    <property type="molecule type" value="Genomic_DNA"/>
</dbReference>
<gene>
    <name evidence="6" type="ORF">ACFPK2_11530</name>
</gene>
<dbReference type="PRINTS" id="PR00039">
    <property type="entry name" value="HTHLYSR"/>
</dbReference>
<name>A0ABW0F2H5_9HYPH</name>
<keyword evidence="2" id="KW-0805">Transcription regulation</keyword>
<dbReference type="SUPFAM" id="SSF46785">
    <property type="entry name" value="Winged helix' DNA-binding domain"/>
    <property type="match status" value="1"/>
</dbReference>
<evidence type="ECO:0000259" key="5">
    <source>
        <dbReference type="PROSITE" id="PS50931"/>
    </source>
</evidence>
<evidence type="ECO:0000256" key="4">
    <source>
        <dbReference type="ARBA" id="ARBA00023163"/>
    </source>
</evidence>
<evidence type="ECO:0000256" key="2">
    <source>
        <dbReference type="ARBA" id="ARBA00023015"/>
    </source>
</evidence>
<keyword evidence="4" id="KW-0804">Transcription</keyword>
<dbReference type="Gene3D" id="3.40.190.290">
    <property type="match status" value="1"/>
</dbReference>
<dbReference type="PANTHER" id="PTHR30427">
    <property type="entry name" value="TRANSCRIPTIONAL ACTIVATOR PROTEIN LYSR"/>
    <property type="match status" value="1"/>
</dbReference>
<evidence type="ECO:0000313" key="7">
    <source>
        <dbReference type="Proteomes" id="UP001595976"/>
    </source>
</evidence>
<dbReference type="Gene3D" id="1.10.10.10">
    <property type="entry name" value="Winged helix-like DNA-binding domain superfamily/Winged helix DNA-binding domain"/>
    <property type="match status" value="1"/>
</dbReference>
<evidence type="ECO:0000256" key="3">
    <source>
        <dbReference type="ARBA" id="ARBA00023125"/>
    </source>
</evidence>
<dbReference type="Proteomes" id="UP001595976">
    <property type="component" value="Unassembled WGS sequence"/>
</dbReference>
<protein>
    <submittedName>
        <fullName evidence="6">LysR family transcriptional regulator</fullName>
    </submittedName>
</protein>
<dbReference type="RefSeq" id="WP_260348198.1">
    <property type="nucleotide sequence ID" value="NZ_JAOAOS010000004.1"/>
</dbReference>
<keyword evidence="3" id="KW-0238">DNA-binding</keyword>
<feature type="domain" description="HTH lysR-type" evidence="5">
    <location>
        <begin position="20"/>
        <end position="77"/>
    </location>
</feature>
<dbReference type="SUPFAM" id="SSF53850">
    <property type="entry name" value="Periplasmic binding protein-like II"/>
    <property type="match status" value="1"/>
</dbReference>
<comment type="caution">
    <text evidence="6">The sequence shown here is derived from an EMBL/GenBank/DDBJ whole genome shotgun (WGS) entry which is preliminary data.</text>
</comment>
<dbReference type="Pfam" id="PF03466">
    <property type="entry name" value="LysR_substrate"/>
    <property type="match status" value="1"/>
</dbReference>
<dbReference type="Pfam" id="PF00126">
    <property type="entry name" value="HTH_1"/>
    <property type="match status" value="1"/>
</dbReference>
<sequence>MPPPLAIAETQSSRSVPHRLKPRQIEAFRAVMQLGNMTAAARQLGISQPAVSRLLADLQESLGYSLFIRRRHGMVATADAQRLHAEVESVFIGLDELSRRALAIRDLEVGEVRICAVSLYGNGLLPQIIAEFVRRHAGINITLEICPHDKVVDWLISRRCDIGLTTGGDETPELEKYVVAESPAVCVMPVDHPLVGKSSIQAADLAGLSFISFPKDAIFRYRTDNVFDRLDIERDMRVTAGTHEAVCNLVSSGLGLSIISPFSPHLRNNPRLAFRPFKPSIDLEIGVLCDSDRLSLAARHFREFTINWFRDNRVSIL</sequence>
<comment type="similarity">
    <text evidence="1">Belongs to the LysR transcriptional regulatory family.</text>
</comment>
<reference evidence="7" key="1">
    <citation type="journal article" date="2019" name="Int. J. Syst. Evol. Microbiol.">
        <title>The Global Catalogue of Microorganisms (GCM) 10K type strain sequencing project: providing services to taxonomists for standard genome sequencing and annotation.</title>
        <authorList>
            <consortium name="The Broad Institute Genomics Platform"/>
            <consortium name="The Broad Institute Genome Sequencing Center for Infectious Disease"/>
            <person name="Wu L."/>
            <person name="Ma J."/>
        </authorList>
    </citation>
    <scope>NUCLEOTIDE SEQUENCE [LARGE SCALE GENOMIC DNA]</scope>
    <source>
        <strain evidence="7">CGMCC 1.15643</strain>
    </source>
</reference>
<dbReference type="PROSITE" id="PS50931">
    <property type="entry name" value="HTH_LYSR"/>
    <property type="match status" value="1"/>
</dbReference>
<dbReference type="InterPro" id="IPR036390">
    <property type="entry name" value="WH_DNA-bd_sf"/>
</dbReference>
<accession>A0ABW0F2H5</accession>
<organism evidence="6 7">
    <name type="scientific">Bosea minatitlanensis</name>
    <dbReference type="NCBI Taxonomy" id="128782"/>
    <lineage>
        <taxon>Bacteria</taxon>
        <taxon>Pseudomonadati</taxon>
        <taxon>Pseudomonadota</taxon>
        <taxon>Alphaproteobacteria</taxon>
        <taxon>Hyphomicrobiales</taxon>
        <taxon>Boseaceae</taxon>
        <taxon>Bosea</taxon>
    </lineage>
</organism>
<dbReference type="InterPro" id="IPR005119">
    <property type="entry name" value="LysR_subst-bd"/>
</dbReference>
<evidence type="ECO:0000313" key="6">
    <source>
        <dbReference type="EMBL" id="MFC5293619.1"/>
    </source>
</evidence>
<dbReference type="InterPro" id="IPR036388">
    <property type="entry name" value="WH-like_DNA-bd_sf"/>
</dbReference>